<gene>
    <name evidence="2" type="ORF">HU200_027868</name>
</gene>
<dbReference type="SUPFAM" id="SSF81383">
    <property type="entry name" value="F-box domain"/>
    <property type="match status" value="1"/>
</dbReference>
<evidence type="ECO:0000313" key="3">
    <source>
        <dbReference type="Proteomes" id="UP000636709"/>
    </source>
</evidence>
<dbReference type="EMBL" id="JACEFO010001739">
    <property type="protein sequence ID" value="KAF8713890.1"/>
    <property type="molecule type" value="Genomic_DNA"/>
</dbReference>
<dbReference type="PANTHER" id="PTHR32133:SF379">
    <property type="entry name" value="F-BOX DOMAIN-CONTAINING PROTEIN"/>
    <property type="match status" value="1"/>
</dbReference>
<dbReference type="InterPro" id="IPR036047">
    <property type="entry name" value="F-box-like_dom_sf"/>
</dbReference>
<evidence type="ECO:0000313" key="2">
    <source>
        <dbReference type="EMBL" id="KAF8713890.1"/>
    </source>
</evidence>
<dbReference type="InterPro" id="IPR056594">
    <property type="entry name" value="AT5G49610-like_b-prop"/>
</dbReference>
<comment type="caution">
    <text evidence="2">The sequence shown here is derived from an EMBL/GenBank/DDBJ whole genome shotgun (WGS) entry which is preliminary data.</text>
</comment>
<dbReference type="PANTHER" id="PTHR32133">
    <property type="entry name" value="OS07G0120400 PROTEIN"/>
    <property type="match status" value="1"/>
</dbReference>
<proteinExistence type="predicted"/>
<dbReference type="Pfam" id="PF23635">
    <property type="entry name" value="Beta-prop_AT5G49610-like"/>
    <property type="match status" value="1"/>
</dbReference>
<dbReference type="Proteomes" id="UP000636709">
    <property type="component" value="Unassembled WGS sequence"/>
</dbReference>
<accession>A0A835BWG4</accession>
<feature type="domain" description="F-box protein AT5G49610-like beta-propeller" evidence="1">
    <location>
        <begin position="103"/>
        <end position="365"/>
    </location>
</feature>
<name>A0A835BWG4_9POAL</name>
<dbReference type="AlphaFoldDB" id="A0A835BWG4"/>
<protein>
    <recommendedName>
        <fullName evidence="1">F-box protein AT5G49610-like beta-propeller domain-containing protein</fullName>
    </recommendedName>
</protein>
<reference evidence="2" key="1">
    <citation type="submission" date="2020-07" db="EMBL/GenBank/DDBJ databases">
        <title>Genome sequence and genetic diversity analysis of an under-domesticated orphan crop, white fonio (Digitaria exilis).</title>
        <authorList>
            <person name="Bennetzen J.L."/>
            <person name="Chen S."/>
            <person name="Ma X."/>
            <person name="Wang X."/>
            <person name="Yssel A.E.J."/>
            <person name="Chaluvadi S.R."/>
            <person name="Johnson M."/>
            <person name="Gangashetty P."/>
            <person name="Hamidou F."/>
            <person name="Sanogo M.D."/>
            <person name="Zwaenepoel A."/>
            <person name="Wallace J."/>
            <person name="Van De Peer Y."/>
            <person name="Van Deynze A."/>
        </authorList>
    </citation>
    <scope>NUCLEOTIDE SEQUENCE</scope>
    <source>
        <tissue evidence="2">Leaves</tissue>
    </source>
</reference>
<sequence length="873" mass="96469">MAATTDPPPPATALMEELVEEVLLRFPPADPSRLVDAALVCRRWCALVAGPGFRRRFRELHRAPPLLGLLRNDVPGARFLPSSAFRPPGLTAGGLLRGWRALDARHGRVLLGWDPARHGHAPLSPALVVWEPIADRRTDLPPLPWAPYPYSWNAAVLCAADGCDHLDCCRGHFLVVVVGTNSKEMFAYVYSSETGAWGEPASARHPGDSVDFAPSALVGNALYFAFQMGTAVLRYDLGTREMGVIRLPPPRFEWQRIVLGAREDGRLGFATDDTSTIYLWAMEALHPGGDAYWVQTGVIELGTLLPAGAISTFSDVVGFVDSIGIVFVRTGDGLFTIDLKSSRATKVSEDTGFSGIFPYMSFHTPALGVPSGDEREPQMDILLSAVLGEVTTRSINLFMSKRPKPSALDVEDRLGMILLRARVIIEEAMGRQITNQAVLQQLDILSDTMYRGYYLLDTFRYQSHKEEAKDQIVSYPSLLSKVNSVKGFFFHSGKDTQILQEMLEVLDNLRSMILDANELVLFLVGYTRMYRQPYSMHILLGNCMFGRQMEAQHVINFLLRTPPPGGEGLEVLPIVGPVRRLYSASKLCLASGSKIIITGRSDEIKKLGTTQALTLKVLPYEAYWYYIRTLAFGSVDPETYPRLAHLTMEIARTNKRTFIGANITASVLRDNFDIHFWCKVAALLKGTIQKNVSRFGEHPIDRVDQSRPTPLGRLATPSEDLILYSQHECSSQEEVPKIKIQDVMYGSIKPHGKFEVLAWKSAIPPYHSFVFTCEIQELKGTAAKRKRSFISFLLCPLAWAPYSWNAAVLCAAGADGTGAPGGDAHWTQARVIELRTLLPAGAISTFSDVVGFVDSIGVVFVRTGDGFFTVDLI</sequence>
<evidence type="ECO:0000259" key="1">
    <source>
        <dbReference type="Pfam" id="PF23635"/>
    </source>
</evidence>
<dbReference type="OrthoDB" id="649712at2759"/>
<organism evidence="2 3">
    <name type="scientific">Digitaria exilis</name>
    <dbReference type="NCBI Taxonomy" id="1010633"/>
    <lineage>
        <taxon>Eukaryota</taxon>
        <taxon>Viridiplantae</taxon>
        <taxon>Streptophyta</taxon>
        <taxon>Embryophyta</taxon>
        <taxon>Tracheophyta</taxon>
        <taxon>Spermatophyta</taxon>
        <taxon>Magnoliopsida</taxon>
        <taxon>Liliopsida</taxon>
        <taxon>Poales</taxon>
        <taxon>Poaceae</taxon>
        <taxon>PACMAD clade</taxon>
        <taxon>Panicoideae</taxon>
        <taxon>Panicodae</taxon>
        <taxon>Paniceae</taxon>
        <taxon>Anthephorinae</taxon>
        <taxon>Digitaria</taxon>
    </lineage>
</organism>
<keyword evidence="3" id="KW-1185">Reference proteome</keyword>